<dbReference type="EMBL" id="CALLCH030000016">
    <property type="protein sequence ID" value="CAI4217504.1"/>
    <property type="molecule type" value="Genomic_DNA"/>
</dbReference>
<evidence type="ECO:0000313" key="3">
    <source>
        <dbReference type="Proteomes" id="UP000838763"/>
    </source>
</evidence>
<evidence type="ECO:0000259" key="1">
    <source>
        <dbReference type="Pfam" id="PF14420"/>
    </source>
</evidence>
<accession>A0A9P1H656</accession>
<comment type="caution">
    <text evidence="2">The sequence shown here is derived from an EMBL/GenBank/DDBJ whole genome shotgun (WGS) entry which is preliminary data.</text>
</comment>
<keyword evidence="3" id="KW-1185">Reference proteome</keyword>
<feature type="domain" description="Clr5" evidence="1">
    <location>
        <begin position="1"/>
        <end position="35"/>
    </location>
</feature>
<proteinExistence type="predicted"/>
<dbReference type="Pfam" id="PF14420">
    <property type="entry name" value="Clr5"/>
    <property type="match status" value="1"/>
</dbReference>
<dbReference type="InterPro" id="IPR025676">
    <property type="entry name" value="Clr5_dom"/>
</dbReference>
<dbReference type="Proteomes" id="UP000838763">
    <property type="component" value="Unassembled WGS sequence"/>
</dbReference>
<dbReference type="AlphaFoldDB" id="A0A9P1H656"/>
<organism evidence="2 3">
    <name type="scientific">Parascedosporium putredinis</name>
    <dbReference type="NCBI Taxonomy" id="1442378"/>
    <lineage>
        <taxon>Eukaryota</taxon>
        <taxon>Fungi</taxon>
        <taxon>Dikarya</taxon>
        <taxon>Ascomycota</taxon>
        <taxon>Pezizomycotina</taxon>
        <taxon>Sordariomycetes</taxon>
        <taxon>Hypocreomycetidae</taxon>
        <taxon>Microascales</taxon>
        <taxon>Microascaceae</taxon>
        <taxon>Parascedosporium</taxon>
    </lineage>
</organism>
<sequence length="177" mass="19828">MPDDWERLKPTIIQYYYEGTCKEMRKRMKREHGFENQFEVTVPISRAGTFASTASTRNSECGLRALATSTISSPNPPTVSLRIAASPSSRVACTMGGTKGKPRKRPWARLLRGQHGPNHAVLSPLTERLLPRRNSLYRQSVMVLWGRKLLHRLHRGMASLASEDRTLSAAEDPSGAR</sequence>
<protein>
    <recommendedName>
        <fullName evidence="1">Clr5 domain-containing protein</fullName>
    </recommendedName>
</protein>
<gene>
    <name evidence="2" type="ORF">PPNO1_LOCUS7111</name>
</gene>
<reference evidence="2" key="1">
    <citation type="submission" date="2022-11" db="EMBL/GenBank/DDBJ databases">
        <authorList>
            <person name="Scott C."/>
            <person name="Bruce N."/>
        </authorList>
    </citation>
    <scope>NUCLEOTIDE SEQUENCE</scope>
</reference>
<evidence type="ECO:0000313" key="2">
    <source>
        <dbReference type="EMBL" id="CAI4217504.1"/>
    </source>
</evidence>
<name>A0A9P1H656_9PEZI</name>